<protein>
    <submittedName>
        <fullName evidence="1">Uncharacterized protein</fullName>
    </submittedName>
</protein>
<evidence type="ECO:0000313" key="1">
    <source>
        <dbReference type="EMBL" id="HGI87247.1"/>
    </source>
</evidence>
<organism evidence="1">
    <name type="scientific">Ignisphaera aggregans</name>
    <dbReference type="NCBI Taxonomy" id="334771"/>
    <lineage>
        <taxon>Archaea</taxon>
        <taxon>Thermoproteota</taxon>
        <taxon>Thermoprotei</taxon>
        <taxon>Desulfurococcales</taxon>
        <taxon>Desulfurococcaceae</taxon>
        <taxon>Ignisphaera</taxon>
    </lineage>
</organism>
<gene>
    <name evidence="1" type="ORF">ENV14_02450</name>
</gene>
<dbReference type="EMBL" id="DTFF01000021">
    <property type="protein sequence ID" value="HGI87247.1"/>
    <property type="molecule type" value="Genomic_DNA"/>
</dbReference>
<name>A0A7C4FGN3_9CREN</name>
<reference evidence="1" key="1">
    <citation type="journal article" date="2020" name="mSystems">
        <title>Genome- and Community-Level Interaction Insights into Carbon Utilization and Element Cycling Functions of Hydrothermarchaeota in Hydrothermal Sediment.</title>
        <authorList>
            <person name="Zhou Z."/>
            <person name="Liu Y."/>
            <person name="Xu W."/>
            <person name="Pan J."/>
            <person name="Luo Z.H."/>
            <person name="Li M."/>
        </authorList>
    </citation>
    <scope>NUCLEOTIDE SEQUENCE [LARGE SCALE GENOMIC DNA]</scope>
    <source>
        <strain evidence="1">SpSt-732</strain>
    </source>
</reference>
<sequence length="117" mass="13378">MPYTELIIDEHKKMVVVFEEEKVVIISDLYPCSTNFTELKGSGVELNKVAIVFQDIAVPEPFLEGRIEFLCVASKERCMSINAILKVSQEYYKQRGLEGIVDEVKKLLQQYENCVAN</sequence>
<proteinExistence type="predicted"/>
<comment type="caution">
    <text evidence="1">The sequence shown here is derived from an EMBL/GenBank/DDBJ whole genome shotgun (WGS) entry which is preliminary data.</text>
</comment>
<dbReference type="AlphaFoldDB" id="A0A7C4FGN3"/>
<accession>A0A7C4FGN3</accession>